<keyword evidence="15" id="KW-0472">Membrane</keyword>
<dbReference type="SMART" id="SM00053">
    <property type="entry name" value="DYNc"/>
    <property type="match status" value="1"/>
</dbReference>
<evidence type="ECO:0000256" key="5">
    <source>
        <dbReference type="ARBA" id="ARBA00022703"/>
    </source>
</evidence>
<dbReference type="GO" id="GO:0008053">
    <property type="term" value="P:mitochondrial fusion"/>
    <property type="evidence" value="ECO:0007669"/>
    <property type="project" value="TreeGrafter"/>
</dbReference>
<reference evidence="22" key="1">
    <citation type="submission" date="2018-10" db="EMBL/GenBank/DDBJ databases">
        <title>Transcriptome assembly of Aceria tosichella (Wheat curl mite) Type 2.</title>
        <authorList>
            <person name="Scully E.D."/>
            <person name="Geib S.M."/>
            <person name="Palmer N.A."/>
            <person name="Gupta A.K."/>
            <person name="Sarath G."/>
            <person name="Tatineni S."/>
        </authorList>
    </citation>
    <scope>NUCLEOTIDE SEQUENCE</scope>
    <source>
        <strain evidence="22">LincolnNE</strain>
    </source>
</reference>
<evidence type="ECO:0000256" key="14">
    <source>
        <dbReference type="ARBA" id="ARBA00023134"/>
    </source>
</evidence>
<keyword evidence="7" id="KW-0999">Mitochondrion inner membrane</keyword>
<evidence type="ECO:0000259" key="21">
    <source>
        <dbReference type="PROSITE" id="PS51718"/>
    </source>
</evidence>
<dbReference type="InterPro" id="IPR001401">
    <property type="entry name" value="Dynamin_GTPase"/>
</dbReference>
<dbReference type="GO" id="GO:0003924">
    <property type="term" value="F:GTPase activity"/>
    <property type="evidence" value="ECO:0007669"/>
    <property type="project" value="InterPro"/>
</dbReference>
<keyword evidence="8" id="KW-0378">Hydrolase</keyword>
<dbReference type="GO" id="GO:0005743">
    <property type="term" value="C:mitochondrial inner membrane"/>
    <property type="evidence" value="ECO:0007669"/>
    <property type="project" value="UniProtKB-SubCell"/>
</dbReference>
<keyword evidence="12" id="KW-0446">Lipid-binding</keyword>
<dbReference type="GO" id="GO:0005874">
    <property type="term" value="C:microtubule"/>
    <property type="evidence" value="ECO:0007669"/>
    <property type="project" value="TreeGrafter"/>
</dbReference>
<dbReference type="AlphaFoldDB" id="A0A6G1SNM6"/>
<evidence type="ECO:0000256" key="11">
    <source>
        <dbReference type="ARBA" id="ARBA00023054"/>
    </source>
</evidence>
<dbReference type="Pfam" id="PF19434">
    <property type="entry name" value="OPA1_C"/>
    <property type="match status" value="1"/>
</dbReference>
<dbReference type="PANTHER" id="PTHR11566">
    <property type="entry name" value="DYNAMIN"/>
    <property type="match status" value="1"/>
</dbReference>
<organism evidence="22">
    <name type="scientific">Aceria tosichella</name>
    <name type="common">wheat curl mite</name>
    <dbReference type="NCBI Taxonomy" id="561515"/>
    <lineage>
        <taxon>Eukaryota</taxon>
        <taxon>Metazoa</taxon>
        <taxon>Ecdysozoa</taxon>
        <taxon>Arthropoda</taxon>
        <taxon>Chelicerata</taxon>
        <taxon>Arachnida</taxon>
        <taxon>Acari</taxon>
        <taxon>Acariformes</taxon>
        <taxon>Trombidiformes</taxon>
        <taxon>Prostigmata</taxon>
        <taxon>Eupodina</taxon>
        <taxon>Eriophyoidea</taxon>
        <taxon>Eriophyidae</taxon>
        <taxon>Eriophyinae</taxon>
        <taxon>Aceriini</taxon>
        <taxon>Aceria</taxon>
    </lineage>
</organism>
<evidence type="ECO:0000256" key="19">
    <source>
        <dbReference type="SAM" id="Coils"/>
    </source>
</evidence>
<evidence type="ECO:0000256" key="17">
    <source>
        <dbReference type="ARBA" id="ARBA00044791"/>
    </source>
</evidence>
<keyword evidence="11 19" id="KW-0175">Coiled coil</keyword>
<dbReference type="Gene3D" id="3.40.50.300">
    <property type="entry name" value="P-loop containing nucleotide triphosphate hydrolases"/>
    <property type="match status" value="1"/>
</dbReference>
<dbReference type="Pfam" id="PF00350">
    <property type="entry name" value="Dynamin_N"/>
    <property type="match status" value="1"/>
</dbReference>
<evidence type="ECO:0000256" key="3">
    <source>
        <dbReference type="ARBA" id="ARBA00011980"/>
    </source>
</evidence>
<evidence type="ECO:0000256" key="13">
    <source>
        <dbReference type="ARBA" id="ARBA00023128"/>
    </source>
</evidence>
<feature type="region of interest" description="Disordered" evidence="20">
    <location>
        <begin position="83"/>
        <end position="127"/>
    </location>
</feature>
<keyword evidence="10" id="KW-1133">Transmembrane helix</keyword>
<evidence type="ECO:0000256" key="1">
    <source>
        <dbReference type="ARBA" id="ARBA00004434"/>
    </source>
</evidence>
<evidence type="ECO:0000313" key="22">
    <source>
        <dbReference type="EMBL" id="MDE51503.1"/>
    </source>
</evidence>
<evidence type="ECO:0000256" key="2">
    <source>
        <dbReference type="ARBA" id="ARBA00004569"/>
    </source>
</evidence>
<dbReference type="InterPro" id="IPR022812">
    <property type="entry name" value="Dynamin"/>
</dbReference>
<evidence type="ECO:0000256" key="9">
    <source>
        <dbReference type="ARBA" id="ARBA00022946"/>
    </source>
</evidence>
<evidence type="ECO:0000256" key="10">
    <source>
        <dbReference type="ARBA" id="ARBA00022989"/>
    </source>
</evidence>
<protein>
    <recommendedName>
        <fullName evidence="17">Dynamin-like GTPase OPA1, mitochondrial</fullName>
        <ecNumber evidence="3">3.6.5.5</ecNumber>
    </recommendedName>
</protein>
<dbReference type="GO" id="GO:0006915">
    <property type="term" value="P:apoptotic process"/>
    <property type="evidence" value="ECO:0007669"/>
    <property type="project" value="UniProtKB-KW"/>
</dbReference>
<comment type="subcellular location">
    <subcellularLocation>
        <location evidence="1">Mitochondrion inner membrane</location>
        <topology evidence="1">Single-pass membrane protein</topology>
    </subcellularLocation>
    <subcellularLocation>
        <location evidence="2">Mitochondrion intermembrane space</location>
    </subcellularLocation>
</comment>
<keyword evidence="4" id="KW-0812">Transmembrane</keyword>
<dbReference type="GO" id="GO:0005525">
    <property type="term" value="F:GTP binding"/>
    <property type="evidence" value="ECO:0007669"/>
    <property type="project" value="UniProtKB-KW"/>
</dbReference>
<feature type="compositionally biased region" description="Low complexity" evidence="20">
    <location>
        <begin position="88"/>
        <end position="102"/>
    </location>
</feature>
<dbReference type="GO" id="GO:0008017">
    <property type="term" value="F:microtubule binding"/>
    <property type="evidence" value="ECO:0007669"/>
    <property type="project" value="TreeGrafter"/>
</dbReference>
<dbReference type="PRINTS" id="PR00195">
    <property type="entry name" value="DYNAMIN"/>
</dbReference>
<dbReference type="InterPro" id="IPR027417">
    <property type="entry name" value="P-loop_NTPase"/>
</dbReference>
<evidence type="ECO:0000256" key="4">
    <source>
        <dbReference type="ARBA" id="ARBA00022692"/>
    </source>
</evidence>
<keyword evidence="16" id="KW-1015">Disulfide bond</keyword>
<keyword evidence="14" id="KW-0342">GTP-binding</keyword>
<dbReference type="EC" id="3.6.5.5" evidence="3"/>
<dbReference type="SUPFAM" id="SSF52540">
    <property type="entry name" value="P-loop containing nucleoside triphosphate hydrolases"/>
    <property type="match status" value="1"/>
</dbReference>
<evidence type="ECO:0000256" key="8">
    <source>
        <dbReference type="ARBA" id="ARBA00022801"/>
    </source>
</evidence>
<dbReference type="PANTHER" id="PTHR11566:SF67">
    <property type="entry name" value="DYNAMIN-LIKE 120 KDA PROTEIN, MITOCHONDRIAL"/>
    <property type="match status" value="1"/>
</dbReference>
<keyword evidence="6" id="KW-0547">Nucleotide-binding</keyword>
<keyword evidence="5" id="KW-0053">Apoptosis</keyword>
<keyword evidence="13" id="KW-0496">Mitochondrion</keyword>
<feature type="coiled-coil region" evidence="19">
    <location>
        <begin position="817"/>
        <end position="883"/>
    </location>
</feature>
<gene>
    <name evidence="22" type="primary">opa1_0</name>
    <name evidence="22" type="ORF">g.7433</name>
</gene>
<keyword evidence="9" id="KW-0809">Transit peptide</keyword>
<evidence type="ECO:0000256" key="15">
    <source>
        <dbReference type="ARBA" id="ARBA00023136"/>
    </source>
</evidence>
<dbReference type="GO" id="GO:0006897">
    <property type="term" value="P:endocytosis"/>
    <property type="evidence" value="ECO:0007669"/>
    <property type="project" value="TreeGrafter"/>
</dbReference>
<feature type="domain" description="Dynamin-type G" evidence="21">
    <location>
        <begin position="196"/>
        <end position="472"/>
    </location>
</feature>
<sequence length="889" mass="102202">MSSFKYIGVLLRLRYIVPATAVGGYYTAKRKIEDIKSSLPELPEFLQDLHVDDYFLEFKDYFKDGSASLRDFIVKTNEEYLAAKNSRSESQNSSITNSNQSSMANSGQNQNSITKPNQNLVNKTQPNEEVVAIRKELERLRKENRELKSAIRAGGEGASGSNASLHLKRKIKKSLIEIYSEVLDELSGYDSAYKMQDHLPKVVVVGDQSSGKTSVLEMIAGARIFPRGAGEMMTRAPVQVTLSEGPYHVARFKDSPREYDLTKETELAELRHEIEARMRRSVQGGKTVSNQVISLTIQGPGIQRMVLVDLPGIISTVTTELAPDTKECIKKMVTEYMGNPNAIILCIQDGSIDAERSIFTDMVREIDHAGRRTILVLTKVDIAEKTHANPVKIKKILDGELFPMKAMGYYAVVAGKSGTDSDIQAIKDYEEKFFSTSSLLDKGILNPSQCSTRNLSSKVSECFWSMVRESVEQQADAYKATLFNLEAEWQRLFPHVRQLTRDEVFHNARNELLDEVAQLSRLSTKDWDQLISSQLWNRVQDHVIEKLYFTAALNKDHFDTKVDMDLQRWIESTELPKLAMEVARESIKQQFNEFLFKEQKDKKNADNLVSSSDRTIHQDLKRSVLNDALDRYQWKNQALDILRVVQLEAVSKQVSLTKDNWMRAISFLEECLRSYIDSADRELTDLTGLGFTQRWLKWQSTTPEQRMNKIVLSEFDRLVATHESALDDNKLSEPDLITIKRNLEAQGCEMDDDAIQRVWIPYHRHNFLQNEIERAHECGKMFHFYENDLNCETDCSHVLFFYRIKRMLEFSTNSLRRQFLEGELRRINKEILDVLDEYAEDEQKKAELISGKRVELAEELVKVRQIQDKLDEFITALNQEENNAFSYKR</sequence>
<dbReference type="InterPro" id="IPR045817">
    <property type="entry name" value="OPA1_C"/>
</dbReference>
<dbReference type="GO" id="GO:0016559">
    <property type="term" value="P:peroxisome fission"/>
    <property type="evidence" value="ECO:0007669"/>
    <property type="project" value="TreeGrafter"/>
</dbReference>
<dbReference type="GO" id="GO:0048312">
    <property type="term" value="P:intracellular distribution of mitochondria"/>
    <property type="evidence" value="ECO:0007669"/>
    <property type="project" value="TreeGrafter"/>
</dbReference>
<dbReference type="GO" id="GO:0000266">
    <property type="term" value="P:mitochondrial fission"/>
    <property type="evidence" value="ECO:0007669"/>
    <property type="project" value="TreeGrafter"/>
</dbReference>
<proteinExistence type="predicted"/>
<evidence type="ECO:0000256" key="16">
    <source>
        <dbReference type="ARBA" id="ARBA00023157"/>
    </source>
</evidence>
<dbReference type="InterPro" id="IPR030381">
    <property type="entry name" value="G_DYNAMIN_dom"/>
</dbReference>
<dbReference type="PROSITE" id="PS51718">
    <property type="entry name" value="G_DYNAMIN_2"/>
    <property type="match status" value="1"/>
</dbReference>
<evidence type="ECO:0000256" key="6">
    <source>
        <dbReference type="ARBA" id="ARBA00022741"/>
    </source>
</evidence>
<name>A0A6G1SNM6_9ACAR</name>
<accession>A0A6G1SNM6</accession>
<comment type="catalytic activity">
    <reaction evidence="18">
        <text>GTP + H2O = GDP + phosphate + H(+)</text>
        <dbReference type="Rhea" id="RHEA:19669"/>
        <dbReference type="ChEBI" id="CHEBI:15377"/>
        <dbReference type="ChEBI" id="CHEBI:15378"/>
        <dbReference type="ChEBI" id="CHEBI:37565"/>
        <dbReference type="ChEBI" id="CHEBI:43474"/>
        <dbReference type="ChEBI" id="CHEBI:58189"/>
        <dbReference type="EC" id="3.6.5.5"/>
    </reaction>
</comment>
<dbReference type="GO" id="GO:0005758">
    <property type="term" value="C:mitochondrial intermembrane space"/>
    <property type="evidence" value="ECO:0007669"/>
    <property type="project" value="UniProtKB-SubCell"/>
</dbReference>
<evidence type="ECO:0000256" key="18">
    <source>
        <dbReference type="ARBA" id="ARBA00048040"/>
    </source>
</evidence>
<evidence type="ECO:0000256" key="7">
    <source>
        <dbReference type="ARBA" id="ARBA00022792"/>
    </source>
</evidence>
<dbReference type="InterPro" id="IPR045063">
    <property type="entry name" value="Dynamin_N"/>
</dbReference>
<dbReference type="EMBL" id="GGYP01006732">
    <property type="protein sequence ID" value="MDE51503.1"/>
    <property type="molecule type" value="Transcribed_RNA"/>
</dbReference>
<evidence type="ECO:0000256" key="20">
    <source>
        <dbReference type="SAM" id="MobiDB-lite"/>
    </source>
</evidence>
<evidence type="ECO:0000256" key="12">
    <source>
        <dbReference type="ARBA" id="ARBA00023121"/>
    </source>
</evidence>
<feature type="compositionally biased region" description="Polar residues" evidence="20">
    <location>
        <begin position="103"/>
        <end position="127"/>
    </location>
</feature>
<dbReference type="GO" id="GO:0008289">
    <property type="term" value="F:lipid binding"/>
    <property type="evidence" value="ECO:0007669"/>
    <property type="project" value="UniProtKB-KW"/>
</dbReference>
<dbReference type="CDD" id="cd08771">
    <property type="entry name" value="DLP_1"/>
    <property type="match status" value="1"/>
</dbReference>